<dbReference type="SUPFAM" id="SSF55729">
    <property type="entry name" value="Acyl-CoA N-acyltransferases (Nat)"/>
    <property type="match status" value="1"/>
</dbReference>
<protein>
    <submittedName>
        <fullName evidence="2">Protein N-acetyltransferase, RimJ/RimL family</fullName>
    </submittedName>
</protein>
<organism evidence="2 3">
    <name type="scientific">Alloyangia pacifica</name>
    <dbReference type="NCBI Taxonomy" id="311180"/>
    <lineage>
        <taxon>Bacteria</taxon>
        <taxon>Pseudomonadati</taxon>
        <taxon>Pseudomonadota</taxon>
        <taxon>Alphaproteobacteria</taxon>
        <taxon>Rhodobacterales</taxon>
        <taxon>Roseobacteraceae</taxon>
        <taxon>Alloyangia</taxon>
    </lineage>
</organism>
<evidence type="ECO:0000313" key="3">
    <source>
        <dbReference type="Proteomes" id="UP000199392"/>
    </source>
</evidence>
<keyword evidence="2" id="KW-0808">Transferase</keyword>
<dbReference type="InterPro" id="IPR000182">
    <property type="entry name" value="GNAT_dom"/>
</dbReference>
<dbReference type="PROSITE" id="PS51186">
    <property type="entry name" value="GNAT"/>
    <property type="match status" value="1"/>
</dbReference>
<dbReference type="Pfam" id="PF13302">
    <property type="entry name" value="Acetyltransf_3"/>
    <property type="match status" value="1"/>
</dbReference>
<dbReference type="STRING" id="311180.SAMN04488050_11064"/>
<proteinExistence type="predicted"/>
<dbReference type="Gene3D" id="3.40.630.30">
    <property type="match status" value="1"/>
</dbReference>
<dbReference type="AlphaFoldDB" id="A0A1I6V8E8"/>
<gene>
    <name evidence="2" type="ORF">SAMN04488050_11064</name>
</gene>
<keyword evidence="3" id="KW-1185">Reference proteome</keyword>
<dbReference type="EMBL" id="FOZW01000010">
    <property type="protein sequence ID" value="SFT09971.1"/>
    <property type="molecule type" value="Genomic_DNA"/>
</dbReference>
<dbReference type="Proteomes" id="UP000199392">
    <property type="component" value="Unassembled WGS sequence"/>
</dbReference>
<accession>A0A1I6V8E8</accession>
<evidence type="ECO:0000259" key="1">
    <source>
        <dbReference type="PROSITE" id="PS51186"/>
    </source>
</evidence>
<dbReference type="GO" id="GO:0016747">
    <property type="term" value="F:acyltransferase activity, transferring groups other than amino-acyl groups"/>
    <property type="evidence" value="ECO:0007669"/>
    <property type="project" value="InterPro"/>
</dbReference>
<feature type="domain" description="N-acetyltransferase" evidence="1">
    <location>
        <begin position="29"/>
        <end position="184"/>
    </location>
</feature>
<dbReference type="InterPro" id="IPR016181">
    <property type="entry name" value="Acyl_CoA_acyltransferase"/>
</dbReference>
<dbReference type="RefSeq" id="WP_245696148.1">
    <property type="nucleotide sequence ID" value="NZ_FNCL01000010.1"/>
</dbReference>
<dbReference type="PANTHER" id="PTHR43792:SF1">
    <property type="entry name" value="N-ACETYLTRANSFERASE DOMAIN-CONTAINING PROTEIN"/>
    <property type="match status" value="1"/>
</dbReference>
<name>A0A1I6V8E8_9RHOB</name>
<reference evidence="3" key="1">
    <citation type="submission" date="2016-10" db="EMBL/GenBank/DDBJ databases">
        <authorList>
            <person name="Varghese N."/>
            <person name="Submissions S."/>
        </authorList>
    </citation>
    <scope>NUCLEOTIDE SEQUENCE [LARGE SCALE GENOMIC DNA]</scope>
    <source>
        <strain evidence="3">DSM 26894</strain>
    </source>
</reference>
<dbReference type="PANTHER" id="PTHR43792">
    <property type="entry name" value="GNAT FAMILY, PUTATIVE (AFU_ORTHOLOGUE AFUA_3G00765)-RELATED-RELATED"/>
    <property type="match status" value="1"/>
</dbReference>
<sequence>MSLAMQPQTAPAVPAAVLQGIPELETARLVLRAPKSEDYPDFKATFASYRSRFMGGPLNAYETWMLYAAEIGHWQIRGFGMWMIHLRETGETVGMAGGWFPAKWPEREIAWIIWPDRGGRGYALEATQRVRQYFYDEAGWEGAVSYIDPKNLDSIRLAERLGARKDPSAATVDGSDAVYRHPAPSALRGSQLAHGIDMEIANYIDPLFKPKGWAVD</sequence>
<dbReference type="InterPro" id="IPR051531">
    <property type="entry name" value="N-acetyltransferase"/>
</dbReference>
<evidence type="ECO:0000313" key="2">
    <source>
        <dbReference type="EMBL" id="SFT09971.1"/>
    </source>
</evidence>